<name>A0A3L6Q1V2_PANMI</name>
<comment type="caution">
    <text evidence="11">The sequence shown here is derived from an EMBL/GenBank/DDBJ whole genome shotgun (WGS) entry which is preliminary data.</text>
</comment>
<dbReference type="FunFam" id="3.80.10.10:FF:000129">
    <property type="entry name" value="Leucine-rich repeat receptor-like kinase"/>
    <property type="match status" value="1"/>
</dbReference>
<evidence type="ECO:0000256" key="8">
    <source>
        <dbReference type="SAM" id="Phobius"/>
    </source>
</evidence>
<sequence length="506" mass="54107">MVAQLAEAAAAFIVGLVALARLANCNTEGDILYAQRMAWQDSLNVLKSWDPTFDNPCSWEHVTCNTENYVIRLDLGRAGIIGSLVPQLGGLKKLQYLELFENGLNGSIPSTLGNLSNLVNLDLQENMLTGIIPASLGSIGTMINLRLYGNKLSGPIPPSLGNLKNLVSMDLQKNALSGSIPASLGNIKTLRSLLLNNNMLTGVVPSEIISLASVGNLSLVIGMFMLFALLVSYGQLHPYMILISLLPFFSVTLFHRAVTDEVSVLLDHIFDMSAGVYALLAAGCVLGNPYFISKESVAASPLACSLFLTIFIARYLMLISTLRPPVVVEHAETLMFILKLLLALTAIFVTVEFIGWELALVALSFGAVDAVLFSMSLLAHIPGTTTSGDKLSYDQRKEQQLLSAVFVVILFTIIVTKAYSENAAAQEASMGSAAKLGMLLCICAFLCSLNRMLITRADVVVAAPPEGGHGVAKVLSTLEQARASVVAVAALYIIYKIGISAFMGSN</sequence>
<feature type="transmembrane region" description="Helical" evidence="8">
    <location>
        <begin position="360"/>
        <end position="381"/>
    </location>
</feature>
<keyword evidence="4 9" id="KW-0732">Signal</keyword>
<evidence type="ECO:0000256" key="6">
    <source>
        <dbReference type="ARBA" id="ARBA00022989"/>
    </source>
</evidence>
<evidence type="ECO:0000313" key="11">
    <source>
        <dbReference type="EMBL" id="RLM69955.1"/>
    </source>
</evidence>
<gene>
    <name evidence="11" type="ORF">C2845_PM17G09870</name>
</gene>
<dbReference type="EMBL" id="PQIB02000014">
    <property type="protein sequence ID" value="RLM69955.1"/>
    <property type="molecule type" value="Genomic_DNA"/>
</dbReference>
<evidence type="ECO:0000256" key="9">
    <source>
        <dbReference type="SAM" id="SignalP"/>
    </source>
</evidence>
<dbReference type="SUPFAM" id="SSF52058">
    <property type="entry name" value="L domain-like"/>
    <property type="match status" value="1"/>
</dbReference>
<dbReference type="AlphaFoldDB" id="A0A3L6Q1V2"/>
<dbReference type="Pfam" id="PF00560">
    <property type="entry name" value="LRR_1"/>
    <property type="match status" value="5"/>
</dbReference>
<feature type="transmembrane region" description="Helical" evidence="8">
    <location>
        <begin position="236"/>
        <end position="254"/>
    </location>
</feature>
<keyword evidence="2" id="KW-0433">Leucine-rich repeat</keyword>
<evidence type="ECO:0000256" key="4">
    <source>
        <dbReference type="ARBA" id="ARBA00022729"/>
    </source>
</evidence>
<dbReference type="STRING" id="4540.A0A3L6Q1V2"/>
<evidence type="ECO:0000259" key="10">
    <source>
        <dbReference type="Pfam" id="PF08263"/>
    </source>
</evidence>
<feature type="transmembrane region" description="Helical" evidence="8">
    <location>
        <begin position="208"/>
        <end position="230"/>
    </location>
</feature>
<feature type="transmembrane region" description="Helical" evidence="8">
    <location>
        <begin position="401"/>
        <end position="420"/>
    </location>
</feature>
<evidence type="ECO:0000256" key="2">
    <source>
        <dbReference type="ARBA" id="ARBA00022614"/>
    </source>
</evidence>
<feature type="transmembrane region" description="Helical" evidence="8">
    <location>
        <begin position="483"/>
        <end position="503"/>
    </location>
</feature>
<keyword evidence="3 8" id="KW-0812">Transmembrane</keyword>
<feature type="transmembrane region" description="Helical" evidence="8">
    <location>
        <begin position="274"/>
        <end position="292"/>
    </location>
</feature>
<evidence type="ECO:0000256" key="5">
    <source>
        <dbReference type="ARBA" id="ARBA00022737"/>
    </source>
</evidence>
<feature type="transmembrane region" description="Helical" evidence="8">
    <location>
        <begin position="298"/>
        <end position="322"/>
    </location>
</feature>
<organism evidence="11 12">
    <name type="scientific">Panicum miliaceum</name>
    <name type="common">Proso millet</name>
    <name type="synonym">Broomcorn millet</name>
    <dbReference type="NCBI Taxonomy" id="4540"/>
    <lineage>
        <taxon>Eukaryota</taxon>
        <taxon>Viridiplantae</taxon>
        <taxon>Streptophyta</taxon>
        <taxon>Embryophyta</taxon>
        <taxon>Tracheophyta</taxon>
        <taxon>Spermatophyta</taxon>
        <taxon>Magnoliopsida</taxon>
        <taxon>Liliopsida</taxon>
        <taxon>Poales</taxon>
        <taxon>Poaceae</taxon>
        <taxon>PACMAD clade</taxon>
        <taxon>Panicoideae</taxon>
        <taxon>Panicodae</taxon>
        <taxon>Paniceae</taxon>
        <taxon>Panicinae</taxon>
        <taxon>Panicum</taxon>
        <taxon>Panicum sect. Panicum</taxon>
    </lineage>
</organism>
<evidence type="ECO:0000313" key="12">
    <source>
        <dbReference type="Proteomes" id="UP000275267"/>
    </source>
</evidence>
<feature type="chain" id="PRO_5018180229" evidence="9">
    <location>
        <begin position="26"/>
        <end position="506"/>
    </location>
</feature>
<dbReference type="InterPro" id="IPR032675">
    <property type="entry name" value="LRR_dom_sf"/>
</dbReference>
<dbReference type="Proteomes" id="UP000275267">
    <property type="component" value="Unassembled WGS sequence"/>
</dbReference>
<feature type="domain" description="Leucine-rich repeat-containing N-terminal plant-type" evidence="10">
    <location>
        <begin position="26"/>
        <end position="65"/>
    </location>
</feature>
<dbReference type="InterPro" id="IPR001611">
    <property type="entry name" value="Leu-rich_rpt"/>
</dbReference>
<dbReference type="GO" id="GO:0016020">
    <property type="term" value="C:membrane"/>
    <property type="evidence" value="ECO:0007669"/>
    <property type="project" value="UniProtKB-SubCell"/>
</dbReference>
<feature type="transmembrane region" description="Helical" evidence="8">
    <location>
        <begin position="334"/>
        <end position="354"/>
    </location>
</feature>
<evidence type="ECO:0000256" key="7">
    <source>
        <dbReference type="ARBA" id="ARBA00023136"/>
    </source>
</evidence>
<keyword evidence="5" id="KW-0677">Repeat</keyword>
<feature type="transmembrane region" description="Helical" evidence="8">
    <location>
        <begin position="432"/>
        <end position="449"/>
    </location>
</feature>
<proteinExistence type="predicted"/>
<feature type="signal peptide" evidence="9">
    <location>
        <begin position="1"/>
        <end position="25"/>
    </location>
</feature>
<dbReference type="Gene3D" id="3.80.10.10">
    <property type="entry name" value="Ribonuclease Inhibitor"/>
    <property type="match status" value="2"/>
</dbReference>
<keyword evidence="12" id="KW-1185">Reference proteome</keyword>
<dbReference type="PANTHER" id="PTHR47988">
    <property type="entry name" value="SOMATIC EMBRYOGENESIS RECEPTOR KINASE 1"/>
    <property type="match status" value="1"/>
</dbReference>
<evidence type="ECO:0000256" key="3">
    <source>
        <dbReference type="ARBA" id="ARBA00022692"/>
    </source>
</evidence>
<dbReference type="Pfam" id="PF08263">
    <property type="entry name" value="LRRNT_2"/>
    <property type="match status" value="1"/>
</dbReference>
<dbReference type="OrthoDB" id="676979at2759"/>
<reference evidence="12" key="1">
    <citation type="journal article" date="2019" name="Nat. Commun.">
        <title>The genome of broomcorn millet.</title>
        <authorList>
            <person name="Zou C."/>
            <person name="Miki D."/>
            <person name="Li D."/>
            <person name="Tang Q."/>
            <person name="Xiao L."/>
            <person name="Rajput S."/>
            <person name="Deng P."/>
            <person name="Jia W."/>
            <person name="Huang R."/>
            <person name="Zhang M."/>
            <person name="Sun Y."/>
            <person name="Hu J."/>
            <person name="Fu X."/>
            <person name="Schnable P.S."/>
            <person name="Li F."/>
            <person name="Zhang H."/>
            <person name="Feng B."/>
            <person name="Zhu X."/>
            <person name="Liu R."/>
            <person name="Schnable J.C."/>
            <person name="Zhu J.-K."/>
            <person name="Zhang H."/>
        </authorList>
    </citation>
    <scope>NUCLEOTIDE SEQUENCE [LARGE SCALE GENOMIC DNA]</scope>
</reference>
<keyword evidence="7 8" id="KW-0472">Membrane</keyword>
<dbReference type="FunFam" id="3.80.10.10:FF:000383">
    <property type="entry name" value="Leucine-rich repeat receptor protein kinase EMS1"/>
    <property type="match status" value="1"/>
</dbReference>
<protein>
    <submittedName>
        <fullName evidence="11">Somatic embryogenesis receptor kinase 2-like</fullName>
    </submittedName>
</protein>
<comment type="subcellular location">
    <subcellularLocation>
        <location evidence="1">Membrane</location>
        <topology evidence="1">Single-pass membrane protein</topology>
    </subcellularLocation>
</comment>
<evidence type="ECO:0000256" key="1">
    <source>
        <dbReference type="ARBA" id="ARBA00004167"/>
    </source>
</evidence>
<accession>A0A3L6Q1V2</accession>
<dbReference type="InterPro" id="IPR013210">
    <property type="entry name" value="LRR_N_plant-typ"/>
</dbReference>
<keyword evidence="6 8" id="KW-1133">Transmembrane helix</keyword>
<dbReference type="GO" id="GO:0016301">
    <property type="term" value="F:kinase activity"/>
    <property type="evidence" value="ECO:0007669"/>
    <property type="project" value="UniProtKB-KW"/>
</dbReference>